<accession>A0A034WWI2</accession>
<protein>
    <submittedName>
        <fullName evidence="2">Lipocalin 17</fullName>
    </submittedName>
    <submittedName>
        <fullName evidence="3">Putative lipocalin-5 1</fullName>
    </submittedName>
</protein>
<dbReference type="Pfam" id="PF02098">
    <property type="entry name" value="His_binding"/>
    <property type="match status" value="1"/>
</dbReference>
<reference evidence="3" key="2">
    <citation type="submission" date="2019-09" db="EMBL/GenBank/DDBJ databases">
        <title>Organ-specific transcriptomic study of the physiology of the cattle tick, Rhipicephalus microplus.</title>
        <authorList>
            <person name="Tirloni L."/>
            <person name="Braz G."/>
            <person name="Gandara A.C.P."/>
            <person name="Sabadin G.A."/>
            <person name="da Silva R.M."/>
            <person name="Guizzo M.G."/>
            <person name="Machado J.A."/>
            <person name="Costa E.P."/>
            <person name="Gomes H.F."/>
            <person name="Moraes J."/>
            <person name="Mota M.B.S."/>
            <person name="Mesquita R.D."/>
            <person name="Alvarenga P.H."/>
            <person name="Alves F."/>
            <person name="Seixas A."/>
            <person name="da Fonseca R.N."/>
            <person name="Fogaca A."/>
            <person name="Logullo C."/>
            <person name="Tanaka A."/>
            <person name="Daffre S."/>
            <person name="Termignoni C."/>
            <person name="Vaz I.S.Jr."/>
            <person name="Oliveira P.L."/>
            <person name="Ribeiro J.M."/>
        </authorList>
    </citation>
    <scope>NUCLEOTIDE SEQUENCE</scope>
    <source>
        <strain evidence="3">Porto Alegre</strain>
    </source>
</reference>
<dbReference type="GO" id="GO:0043176">
    <property type="term" value="F:amine binding"/>
    <property type="evidence" value="ECO:0007669"/>
    <property type="project" value="InterPro"/>
</dbReference>
<evidence type="ECO:0000313" key="2">
    <source>
        <dbReference type="EMBL" id="JAC58989.1"/>
    </source>
</evidence>
<keyword evidence="1" id="KW-0732">Signal</keyword>
<reference evidence="2" key="1">
    <citation type="journal article" date="2014" name="PLoS ONE">
        <title>Proteomic Analysis of Cattle Tick Rhipicephalus (Boophilus) microplus Saliva: A Comparison between Partially and Fully Engorged Females.</title>
        <authorList>
            <person name="Tirloni L."/>
            <person name="Reck J."/>
            <person name="Terra R.M."/>
            <person name="Martins J.R."/>
            <person name="Mulenga A."/>
            <person name="Sherman N.E."/>
            <person name="Fox J.W."/>
            <person name="Yates J.R.III."/>
            <person name="Termignoni C."/>
            <person name="Pinto A.F."/>
            <person name="da Silva Vaz I.Jr."/>
        </authorList>
    </citation>
    <scope>NUCLEOTIDE SEQUENCE</scope>
</reference>
<evidence type="ECO:0000313" key="3">
    <source>
        <dbReference type="EMBL" id="NOV40908.1"/>
    </source>
</evidence>
<dbReference type="SUPFAM" id="SSF50814">
    <property type="entry name" value="Lipocalins"/>
    <property type="match status" value="1"/>
</dbReference>
<dbReference type="InterPro" id="IPR002970">
    <property type="entry name" value="Tick_his-bd"/>
</dbReference>
<sequence length="186" mass="20906">MRLVVSPLLFIGVMLCVDSSFAQGQAKHRLQHNVTDAFKMFEIFPVSIAVFDADKDGDLDCLTTVRSNYDVEGHTVTYTWLLAGLNDHVKKNVTFNLREGLSPDKPIYTPEDGDGSDKVANFIYTDYKTCTVLEIPYKNEQECILWVTQEALNNVPQNCVDHFEDNCDVDNPVYDQESCAAVTANL</sequence>
<evidence type="ECO:0000256" key="1">
    <source>
        <dbReference type="SAM" id="SignalP"/>
    </source>
</evidence>
<dbReference type="OrthoDB" id="6491679at2759"/>
<dbReference type="GO" id="GO:0030682">
    <property type="term" value="P:symbiont-mediated perturbation of host defenses"/>
    <property type="evidence" value="ECO:0007669"/>
    <property type="project" value="InterPro"/>
</dbReference>
<dbReference type="AlphaFoldDB" id="A0A034WWI2"/>
<name>A0A034WWI2_RHIMP</name>
<dbReference type="Gene3D" id="2.40.128.20">
    <property type="match status" value="1"/>
</dbReference>
<dbReference type="VEuPathDB" id="VectorBase:LOC119178132"/>
<proteinExistence type="predicted"/>
<feature type="signal peptide" evidence="1">
    <location>
        <begin position="1"/>
        <end position="22"/>
    </location>
</feature>
<dbReference type="EMBL" id="GHWJ01008171">
    <property type="protein sequence ID" value="NOV40908.1"/>
    <property type="molecule type" value="Transcribed_RNA"/>
</dbReference>
<organism evidence="2">
    <name type="scientific">Rhipicephalus microplus</name>
    <name type="common">Cattle tick</name>
    <name type="synonym">Boophilus microplus</name>
    <dbReference type="NCBI Taxonomy" id="6941"/>
    <lineage>
        <taxon>Eukaryota</taxon>
        <taxon>Metazoa</taxon>
        <taxon>Ecdysozoa</taxon>
        <taxon>Arthropoda</taxon>
        <taxon>Chelicerata</taxon>
        <taxon>Arachnida</taxon>
        <taxon>Acari</taxon>
        <taxon>Parasitiformes</taxon>
        <taxon>Ixodida</taxon>
        <taxon>Ixodoidea</taxon>
        <taxon>Ixodidae</taxon>
        <taxon>Rhipicephalinae</taxon>
        <taxon>Rhipicephalus</taxon>
        <taxon>Boophilus</taxon>
    </lineage>
</organism>
<dbReference type="EMBL" id="GBBR01000073">
    <property type="protein sequence ID" value="JAC58989.1"/>
    <property type="molecule type" value="Transcribed_RNA"/>
</dbReference>
<feature type="chain" id="PRO_5036289063" evidence="1">
    <location>
        <begin position="23"/>
        <end position="186"/>
    </location>
</feature>
<dbReference type="InterPro" id="IPR012674">
    <property type="entry name" value="Calycin"/>
</dbReference>